<evidence type="ECO:0000313" key="3">
    <source>
        <dbReference type="Proteomes" id="UP001567538"/>
    </source>
</evidence>
<dbReference type="Pfam" id="PF08381">
    <property type="entry name" value="BRX"/>
    <property type="match status" value="1"/>
</dbReference>
<dbReference type="InterPro" id="IPR013591">
    <property type="entry name" value="Brevis_radix_dom"/>
</dbReference>
<sequence>MLTQIYMVSHIMYILRQINNGPMYMLSPVMYILSHIDEGVNETDVSAEPQQFPIDEHVNEYGKDRDEDMNDKYEMLRKQMNVGMTEKLMWSRKHEGESAAPSLDPNNKGLVWGIDQQHHILSRPHHNLSPTQDLFLLCHKLILQCTEIQKLKKAARETTSLAAAGSSKCYQAVQTVKTISQKVNEIREKTESGFFKVVQAQVEYLLHISGALASEGSSLRPPEPTSELNTQNIYEASVDNNGSSIENTQSRLEGVPGTPETASAKAQREVIEQFEPGVYVTLHQLSNGTQFFKRIRFRNGKLIDELRRRI</sequence>
<organism evidence="2 3">
    <name type="scientific">Salvia divinorum</name>
    <name type="common">Maria pastora</name>
    <name type="synonym">Diviner's sage</name>
    <dbReference type="NCBI Taxonomy" id="28513"/>
    <lineage>
        <taxon>Eukaryota</taxon>
        <taxon>Viridiplantae</taxon>
        <taxon>Streptophyta</taxon>
        <taxon>Embryophyta</taxon>
        <taxon>Tracheophyta</taxon>
        <taxon>Spermatophyta</taxon>
        <taxon>Magnoliopsida</taxon>
        <taxon>eudicotyledons</taxon>
        <taxon>Gunneridae</taxon>
        <taxon>Pentapetalae</taxon>
        <taxon>asterids</taxon>
        <taxon>lamiids</taxon>
        <taxon>Lamiales</taxon>
        <taxon>Lamiaceae</taxon>
        <taxon>Nepetoideae</taxon>
        <taxon>Mentheae</taxon>
        <taxon>Salviinae</taxon>
        <taxon>Salvia</taxon>
        <taxon>Salvia subgen. Calosphace</taxon>
    </lineage>
</organism>
<dbReference type="AlphaFoldDB" id="A0ABD1HJU0"/>
<dbReference type="Proteomes" id="UP001567538">
    <property type="component" value="Unassembled WGS sequence"/>
</dbReference>
<dbReference type="EMBL" id="JBEAFC010000005">
    <property type="protein sequence ID" value="KAL1556723.1"/>
    <property type="molecule type" value="Genomic_DNA"/>
</dbReference>
<keyword evidence="3" id="KW-1185">Reference proteome</keyword>
<evidence type="ECO:0000259" key="1">
    <source>
        <dbReference type="PROSITE" id="PS51514"/>
    </source>
</evidence>
<proteinExistence type="predicted"/>
<reference evidence="2 3" key="1">
    <citation type="submission" date="2024-06" db="EMBL/GenBank/DDBJ databases">
        <title>A chromosome level genome sequence of Diviner's sage (Salvia divinorum).</title>
        <authorList>
            <person name="Ford S.A."/>
            <person name="Ro D.-K."/>
            <person name="Ness R.W."/>
            <person name="Phillips M.A."/>
        </authorList>
    </citation>
    <scope>NUCLEOTIDE SEQUENCE [LARGE SCALE GENOMIC DNA]</scope>
    <source>
        <strain evidence="2">SAF-2024a</strain>
        <tissue evidence="2">Leaf</tissue>
    </source>
</reference>
<dbReference type="PROSITE" id="PS51514">
    <property type="entry name" value="BRX"/>
    <property type="match status" value="1"/>
</dbReference>
<accession>A0ABD1HJU0</accession>
<feature type="domain" description="BRX" evidence="1">
    <location>
        <begin position="268"/>
        <end position="310"/>
    </location>
</feature>
<protein>
    <submittedName>
        <fullName evidence="2">PH, RCC1 and FYVE domains-containing protein 1-like</fullName>
    </submittedName>
</protein>
<comment type="caution">
    <text evidence="2">The sequence shown here is derived from an EMBL/GenBank/DDBJ whole genome shotgun (WGS) entry which is preliminary data.</text>
</comment>
<gene>
    <name evidence="2" type="ORF">AAHA92_12307</name>
</gene>
<evidence type="ECO:0000313" key="2">
    <source>
        <dbReference type="EMBL" id="KAL1556723.1"/>
    </source>
</evidence>
<name>A0ABD1HJU0_SALDI</name>